<evidence type="ECO:0000313" key="2">
    <source>
        <dbReference type="Proteomes" id="UP000186666"/>
    </source>
</evidence>
<reference evidence="1 2" key="1">
    <citation type="submission" date="2017-01" db="EMBL/GenBank/DDBJ databases">
        <authorList>
            <person name="Varghese N."/>
            <person name="Submissions S."/>
        </authorList>
    </citation>
    <scope>NUCLEOTIDE SEQUENCE [LARGE SCALE GENOMIC DNA]</scope>
    <source>
        <strain evidence="1 2">ATCC 23464</strain>
    </source>
</reference>
<dbReference type="EMBL" id="FTNK01000005">
    <property type="protein sequence ID" value="SIQ93052.1"/>
    <property type="molecule type" value="Genomic_DNA"/>
</dbReference>
<gene>
    <name evidence="1" type="ORF">SAMN05421578_10599</name>
</gene>
<sequence>MSNSIHGFQIDDIDGCEFVKSSNIGSLMISLHQDDESFYTGEIHVVYPDASHTTITKEEAQMLIDSGEWMVLLQEEPMKKIYRTYADTEVTMLSTEVKCPYCGNEWFEEDKNDCGNTYTLRCDDEFDNGCGKEFEMHFDAS</sequence>
<name>A0ABY1JX76_9BACL</name>
<protein>
    <submittedName>
        <fullName evidence="1">Uncharacterized protein</fullName>
    </submittedName>
</protein>
<comment type="caution">
    <text evidence="1">The sequence shown here is derived from an EMBL/GenBank/DDBJ whole genome shotgun (WGS) entry which is preliminary data.</text>
</comment>
<proteinExistence type="predicted"/>
<dbReference type="Proteomes" id="UP000186666">
    <property type="component" value="Unassembled WGS sequence"/>
</dbReference>
<keyword evidence="2" id="KW-1185">Reference proteome</keyword>
<dbReference type="RefSeq" id="WP_068586876.1">
    <property type="nucleotide sequence ID" value="NZ_FTNK01000005.1"/>
</dbReference>
<organism evidence="1 2">
    <name type="scientific">Paenibacillus macquariensis</name>
    <dbReference type="NCBI Taxonomy" id="948756"/>
    <lineage>
        <taxon>Bacteria</taxon>
        <taxon>Bacillati</taxon>
        <taxon>Bacillota</taxon>
        <taxon>Bacilli</taxon>
        <taxon>Bacillales</taxon>
        <taxon>Paenibacillaceae</taxon>
        <taxon>Paenibacillus</taxon>
    </lineage>
</organism>
<accession>A0ABY1JX76</accession>
<evidence type="ECO:0000313" key="1">
    <source>
        <dbReference type="EMBL" id="SIQ93052.1"/>
    </source>
</evidence>